<dbReference type="RefSeq" id="WP_111492354.1">
    <property type="nucleotide sequence ID" value="NZ_CP031264.1"/>
</dbReference>
<dbReference type="KEGG" id="stri:C7M71_010935"/>
<sequence>MIELGYRVERIGEGADTPALCESLATASLYELTCEMFWGDLEWRVEGADFSGPGPVLDAAWAMFNMPQHLKSHNKRRYSAAEGAGEYFFTRSGDVVRIREEDGPVGTVSYQEFSDATAKFLNELLVDLCGRYPDLARNPVVIDIRSRVAARL</sequence>
<gene>
    <name evidence="1" type="ORF">C7M71_010935</name>
</gene>
<organism evidence="1 2">
    <name type="scientific">Peterkaempfera bronchialis</name>
    <dbReference type="NCBI Taxonomy" id="2126346"/>
    <lineage>
        <taxon>Bacteria</taxon>
        <taxon>Bacillati</taxon>
        <taxon>Actinomycetota</taxon>
        <taxon>Actinomycetes</taxon>
        <taxon>Kitasatosporales</taxon>
        <taxon>Streptomycetaceae</taxon>
        <taxon>Peterkaempfera</taxon>
    </lineage>
</organism>
<name>A0A345SVX0_9ACTN</name>
<evidence type="ECO:0000313" key="2">
    <source>
        <dbReference type="Proteomes" id="UP000249340"/>
    </source>
</evidence>
<dbReference type="EMBL" id="CP031264">
    <property type="protein sequence ID" value="AXI77875.1"/>
    <property type="molecule type" value="Genomic_DNA"/>
</dbReference>
<reference evidence="2" key="1">
    <citation type="submission" date="2018-07" db="EMBL/GenBank/DDBJ databases">
        <title>Streptacidiphilus bronchialis DSM 106435 chromosome.</title>
        <authorList>
            <person name="Batra D."/>
            <person name="Gulvik C.A."/>
        </authorList>
    </citation>
    <scope>NUCLEOTIDE SEQUENCE [LARGE SCALE GENOMIC DNA]</scope>
    <source>
        <strain evidence="2">DSM 106435</strain>
    </source>
</reference>
<dbReference type="AlphaFoldDB" id="A0A345SVX0"/>
<proteinExistence type="predicted"/>
<keyword evidence="2" id="KW-1185">Reference proteome</keyword>
<dbReference type="Proteomes" id="UP000249340">
    <property type="component" value="Chromosome"/>
</dbReference>
<evidence type="ECO:0000313" key="1">
    <source>
        <dbReference type="EMBL" id="AXI77875.1"/>
    </source>
</evidence>
<accession>A0A345SVX0</accession>
<dbReference type="OrthoDB" id="3828374at2"/>
<protein>
    <submittedName>
        <fullName evidence="1">Uncharacterized protein</fullName>
    </submittedName>
</protein>